<reference evidence="1 2" key="1">
    <citation type="submission" date="2024-04" db="EMBL/GenBank/DDBJ databases">
        <title>Novel species of the genus Ideonella isolated from streams.</title>
        <authorList>
            <person name="Lu H."/>
        </authorList>
    </citation>
    <scope>NUCLEOTIDE SEQUENCE [LARGE SCALE GENOMIC DNA]</scope>
    <source>
        <strain evidence="1 2">DXS29W</strain>
    </source>
</reference>
<dbReference type="EMBL" id="JBBUTG010000004">
    <property type="protein sequence ID" value="MEK8030861.1"/>
    <property type="molecule type" value="Genomic_DNA"/>
</dbReference>
<keyword evidence="2" id="KW-1185">Reference proteome</keyword>
<gene>
    <name evidence="1" type="ORF">AACH06_08560</name>
</gene>
<name>A0ABU9BM01_9BURK</name>
<organism evidence="1 2">
    <name type="scientific">Ideonella lacteola</name>
    <dbReference type="NCBI Taxonomy" id="2984193"/>
    <lineage>
        <taxon>Bacteria</taxon>
        <taxon>Pseudomonadati</taxon>
        <taxon>Pseudomonadota</taxon>
        <taxon>Betaproteobacteria</taxon>
        <taxon>Burkholderiales</taxon>
        <taxon>Sphaerotilaceae</taxon>
        <taxon>Ideonella</taxon>
    </lineage>
</organism>
<dbReference type="RefSeq" id="WP_341425232.1">
    <property type="nucleotide sequence ID" value="NZ_JBBUTG010000004.1"/>
</dbReference>
<dbReference type="Proteomes" id="UP001371218">
    <property type="component" value="Unassembled WGS sequence"/>
</dbReference>
<comment type="caution">
    <text evidence="1">The sequence shown here is derived from an EMBL/GenBank/DDBJ whole genome shotgun (WGS) entry which is preliminary data.</text>
</comment>
<sequence>MGLAFLITAEHLHLLSERKVLKADEYGALLDAKEVIGTAQREASRVRKDAERDVQARLREGYHTGWREAQAEHARRHLAQAWANEHAVYVQREAMARLVVETLAQSLGELPPALRYEGVLRRLELMWAHEPVVTLWVSAGAREEAETAVARVLEGTRHTGQVHVMVDEALTGDECRLQTSAGRVEMGLQAQVEALRRALQAPAPQAG</sequence>
<proteinExistence type="predicted"/>
<evidence type="ECO:0000313" key="2">
    <source>
        <dbReference type="Proteomes" id="UP001371218"/>
    </source>
</evidence>
<protein>
    <submittedName>
        <fullName evidence="1">HrpE/YscL family type III secretion apparatus protein</fullName>
    </submittedName>
</protein>
<evidence type="ECO:0000313" key="1">
    <source>
        <dbReference type="EMBL" id="MEK8030861.1"/>
    </source>
</evidence>
<accession>A0ABU9BM01</accession>